<name>A0A2J6Q710_9HELO</name>
<proteinExistence type="predicted"/>
<organism evidence="1 2">
    <name type="scientific">Hyaloscypha hepaticicola</name>
    <dbReference type="NCBI Taxonomy" id="2082293"/>
    <lineage>
        <taxon>Eukaryota</taxon>
        <taxon>Fungi</taxon>
        <taxon>Dikarya</taxon>
        <taxon>Ascomycota</taxon>
        <taxon>Pezizomycotina</taxon>
        <taxon>Leotiomycetes</taxon>
        <taxon>Helotiales</taxon>
        <taxon>Hyaloscyphaceae</taxon>
        <taxon>Hyaloscypha</taxon>
    </lineage>
</organism>
<evidence type="ECO:0000313" key="1">
    <source>
        <dbReference type="EMBL" id="PMD22068.1"/>
    </source>
</evidence>
<accession>A0A2J6Q710</accession>
<dbReference type="EMBL" id="KZ613479">
    <property type="protein sequence ID" value="PMD22068.1"/>
    <property type="molecule type" value="Genomic_DNA"/>
</dbReference>
<dbReference type="AlphaFoldDB" id="A0A2J6Q710"/>
<dbReference type="OrthoDB" id="5387995at2759"/>
<dbReference type="STRING" id="1745343.A0A2J6Q710"/>
<sequence length="265" mass="30029">MVEIYCDRGSSKDTFTFTFSAGPSLKFSFDRPLSLPLLSNRPLKRRRALSDVDGDGNEGRKKRRLRLQLITSRLSRPFSQPASNIVSHGISKIAVWGARSRNSSKTVLRKAAIMNRVRKTIDAAKDFMRLEQERRKSQMLLRQVVIQKPCYKEMPLPPSPLGLSAYDALDLEDEISDPYGEDEEEFGIDRSNGIDKVSAIYSDFNIMNPVSSEEDGDDWGFLDALDGIQPEDLPDMPPPPPEESIVDLLREKERQGDGYFVRVME</sequence>
<dbReference type="Proteomes" id="UP000235672">
    <property type="component" value="Unassembled WGS sequence"/>
</dbReference>
<protein>
    <submittedName>
        <fullName evidence="1">Uncharacterized protein</fullName>
    </submittedName>
</protein>
<keyword evidence="2" id="KW-1185">Reference proteome</keyword>
<evidence type="ECO:0000313" key="2">
    <source>
        <dbReference type="Proteomes" id="UP000235672"/>
    </source>
</evidence>
<gene>
    <name evidence="1" type="ORF">NA56DRAFT_703047</name>
</gene>
<reference evidence="1 2" key="1">
    <citation type="submission" date="2016-05" db="EMBL/GenBank/DDBJ databases">
        <title>A degradative enzymes factory behind the ericoid mycorrhizal symbiosis.</title>
        <authorList>
            <consortium name="DOE Joint Genome Institute"/>
            <person name="Martino E."/>
            <person name="Morin E."/>
            <person name="Grelet G."/>
            <person name="Kuo A."/>
            <person name="Kohler A."/>
            <person name="Daghino S."/>
            <person name="Barry K."/>
            <person name="Choi C."/>
            <person name="Cichocki N."/>
            <person name="Clum A."/>
            <person name="Copeland A."/>
            <person name="Hainaut M."/>
            <person name="Haridas S."/>
            <person name="Labutti K."/>
            <person name="Lindquist E."/>
            <person name="Lipzen A."/>
            <person name="Khouja H.-R."/>
            <person name="Murat C."/>
            <person name="Ohm R."/>
            <person name="Olson A."/>
            <person name="Spatafora J."/>
            <person name="Veneault-Fourrey C."/>
            <person name="Henrissat B."/>
            <person name="Grigoriev I."/>
            <person name="Martin F."/>
            <person name="Perotto S."/>
        </authorList>
    </citation>
    <scope>NUCLEOTIDE SEQUENCE [LARGE SCALE GENOMIC DNA]</scope>
    <source>
        <strain evidence="1 2">UAMH 7357</strain>
    </source>
</reference>